<dbReference type="Pfam" id="PF03564">
    <property type="entry name" value="DUF1759"/>
    <property type="match status" value="1"/>
</dbReference>
<dbReference type="SMART" id="SM00343">
    <property type="entry name" value="ZnF_C2HC"/>
    <property type="match status" value="2"/>
</dbReference>
<dbReference type="SUPFAM" id="SSF56672">
    <property type="entry name" value="DNA/RNA polymerases"/>
    <property type="match status" value="1"/>
</dbReference>
<dbReference type="Gene3D" id="3.30.420.10">
    <property type="entry name" value="Ribonuclease H-like superfamily/Ribonuclease H"/>
    <property type="match status" value="1"/>
</dbReference>
<sequence length="2026" mass="231384">MSEAGTETCHKNAKSSAQLETTETELAEEVEELRRSERNRTLTEKGKELQAEKLKSVQRHYRIVYEKWRYHVRIGKEILNDDASKDELRELIANIKSSCSDVKALYEELRLIHTPEPNLRRRVDTCISLSGFIIRKAERQLEENTADLKEESWPEVGSVLNSTDSSLSPLSCRSKCSYAHSSLLKTFEAAAEAAASQEVLAVLGEQEKEATELQRLETEDKKQMAQFEFERQARLQAMQEKRRKLERLEEVKKLKAARARVKVYNRMEENYEAIDSLYDVEPARETQALYSTTPPFVYQSQPVTAQVINASSPPFIPQPLQPASQAYSLHSPQQVPQALPTSMPLAQMQNSADLVKILAEAISANHLPTPEPALFTGDPLKFKDWQLSFETLIDRKNIPKNEKLYYLRKYIGGAAKKAVEGFFLLGTEAAYDSAWQLLKKSFGDPFIIGKSFRDKLHGWPKISSKDGSELREFADFLKSCEAAMPHIKTLEVLNDCNESQQILMKLPDWLVSGWNRKAMEARHANGGYPPFKVFVDFISKEADLACDPISSIQAIRSVESEKTKNPRSQTIQAKTLSTNTTQSSIPTCILCKGTGHVLPKCRKFVEKTVEDRIKFVYAERLCFGCLNTGHQSKACNDKSTCEKCQRRHPTCLHDDKFKGKMSTTFNGDDISKDKTDTKEIAATTNRVIQEGPSTLTSAIIPVWVSSTKQPEQEVLVYALLDTQSDTTFILDEVAQNLDTNKENVRLRLSTMSTKSTVIPCQKLTELQVRGYDLEKMIPLPPLFTREFIPVDRSHIPTSETALKWPHLEQLADKIPPPLDCEVGLLIGYNCQQALLPREILSGKDNYPYAQRTDLGWSIVGCSNPAKDYCDKIGTSHRIVVRQVTPAVQPAIQLKREVHFVCKTQVKEIHPTDILKVLESDFTEHTTDDNQVSQEDLLFLSKVKEGIRQREDGHYELPLPFKSDNPHLPDNKRSAVHRLISLERRLRRNEQYYKDYVHFMNDIITRGDAEKVPESELNNQISWYIPHHGVYHPHKPGKIRVVFDCSARFQETSLNDHLLTGPDLTNTLIGVLCRFRKGPVAIMCDVERMFHQFHVTKEHHNYLRFLWWDKGDLDSKPSVYRMRVHLFGAASSPGCSNFGFKHLASQGHGKFSEESIKFIQRSFYVDDGLISVRSPAEAICLVEESRALCRTGNLRLHKFVSNDKEVIAAIPPEELAKNKDLDLTLGELHIERALGVQWCVEADEFQFRVVVKENPLTRRGVLSTVASVFDPLGFVAPFVLLGKQILQTLCRDRVSWDEALPAHILPQWESWLRGLSHLATLKIPRCYLPSSFGEVKQYELHNFSDASTNGYGACSYLRAISKTGQINCSLIMGKARVAPTKLTTIPRLELSSAVTSVRNGDVIKRELEIENLQEYYWTDSKVVLGYLNNDTKRFHTFVANRIQRIRSSTNPEQWRHVSSENNPADYASRGLSAVQLKESNWLKGPDFLFQLNLPCEEKVTAVETDDPELRKVHVHTVKTKEENSLLNRFSKFSDWSRTVRAVARLKRFVRESRRLQPRTNEATNLAERREAEIFIIKLVQEEAFTEEIKTVQLQKGSTLNKHNKLHLLNAFLDKNNVLRVGGRLSQSALHHDIKHPAILPKKAHVSALLVKHHHERVHHQGRGMTMNEVRANGIWILGCGNVVSSHIYKCVKCRKYRRTTETQQMADLPEDRTETSPPFTYCGIDCFGPFIVKEGRKEVKRYGLLFTCLCSRAVHIETLDDLTTDAFMNALRTMVAIRGPVRQLRCDQGTNFIGARREFSELLKGMDQERQRAIGCEFVMNVPSASHMGGVWERQIRTIRSILTVMLDKSASRLDTTTLRTFLYETMAIINSRPLSVEHLHDPTGPEPLTPNHIITMKSSVILPPPGEFCKEDLYLRKRWRRVQFLANEFWRRWKREYLLNLQQRQKWPKASQNSQVDDIVILRDDNLPRNEWKLARVVETHPGTDGLVRKLKLLVSNTTLDKGKPHTRLVYLERPIHKVVTLLQAT</sequence>
<dbReference type="InterPro" id="IPR008042">
    <property type="entry name" value="Retrotrans_Pao"/>
</dbReference>
<dbReference type="KEGG" id="gacu:117560321"/>
<dbReference type="InterPro" id="IPR001584">
    <property type="entry name" value="Integrase_cat-core"/>
</dbReference>
<feature type="compositionally biased region" description="Acidic residues" evidence="2">
    <location>
        <begin position="22"/>
        <end position="31"/>
    </location>
</feature>
<accession>A0A6P8WZE6</accession>
<name>A0A6P8WZE6_GYMAC</name>
<dbReference type="Pfam" id="PF18701">
    <property type="entry name" value="DUF5641"/>
    <property type="match status" value="1"/>
</dbReference>
<dbReference type="GO" id="GO:0003676">
    <property type="term" value="F:nucleic acid binding"/>
    <property type="evidence" value="ECO:0007669"/>
    <property type="project" value="InterPro"/>
</dbReference>
<proteinExistence type="predicted"/>
<feature type="coiled-coil region" evidence="1">
    <location>
        <begin position="231"/>
        <end position="258"/>
    </location>
</feature>
<dbReference type="Pfam" id="PF05380">
    <property type="entry name" value="Peptidase_A17"/>
    <property type="match status" value="1"/>
</dbReference>
<dbReference type="PANTHER" id="PTHR47331:SF5">
    <property type="entry name" value="RIBONUCLEASE H"/>
    <property type="match status" value="1"/>
</dbReference>
<dbReference type="GO" id="GO:0015074">
    <property type="term" value="P:DNA integration"/>
    <property type="evidence" value="ECO:0007669"/>
    <property type="project" value="InterPro"/>
</dbReference>
<feature type="compositionally biased region" description="Basic and acidic residues" evidence="2">
    <location>
        <begin position="32"/>
        <end position="45"/>
    </location>
</feature>
<dbReference type="GeneID" id="117560321"/>
<keyword evidence="1" id="KW-0175">Coiled coil</keyword>
<evidence type="ECO:0000256" key="2">
    <source>
        <dbReference type="SAM" id="MobiDB-lite"/>
    </source>
</evidence>
<dbReference type="InParanoid" id="A0A6P8WZE6"/>
<dbReference type="CDD" id="cd01644">
    <property type="entry name" value="RT_pepA17"/>
    <property type="match status" value="1"/>
</dbReference>
<feature type="region of interest" description="Disordered" evidence="2">
    <location>
        <begin position="1"/>
        <end position="45"/>
    </location>
</feature>
<evidence type="ECO:0000313" key="4">
    <source>
        <dbReference type="Proteomes" id="UP000515161"/>
    </source>
</evidence>
<dbReference type="PANTHER" id="PTHR47331">
    <property type="entry name" value="PHD-TYPE DOMAIN-CONTAINING PROTEIN"/>
    <property type="match status" value="1"/>
</dbReference>
<dbReference type="PROSITE" id="PS50994">
    <property type="entry name" value="INTEGRASE"/>
    <property type="match status" value="1"/>
</dbReference>
<reference evidence="5" key="1">
    <citation type="submission" date="2025-08" db="UniProtKB">
        <authorList>
            <consortium name="RefSeq"/>
        </authorList>
    </citation>
    <scope>IDENTIFICATION</scope>
</reference>
<protein>
    <submittedName>
        <fullName evidence="5">Uncharacterized protein LOC117560321</fullName>
    </submittedName>
</protein>
<keyword evidence="4" id="KW-1185">Reference proteome</keyword>
<dbReference type="InterPro" id="IPR012337">
    <property type="entry name" value="RNaseH-like_sf"/>
</dbReference>
<dbReference type="SUPFAM" id="SSF53098">
    <property type="entry name" value="Ribonuclease H-like"/>
    <property type="match status" value="1"/>
</dbReference>
<dbReference type="RefSeq" id="XP_034093062.1">
    <property type="nucleotide sequence ID" value="XM_034237171.1"/>
</dbReference>
<dbReference type="InterPro" id="IPR036397">
    <property type="entry name" value="RNaseH_sf"/>
</dbReference>
<evidence type="ECO:0000259" key="3">
    <source>
        <dbReference type="PROSITE" id="PS50994"/>
    </source>
</evidence>
<gene>
    <name evidence="5" type="primary">LOC117560321</name>
</gene>
<dbReference type="InterPro" id="IPR043502">
    <property type="entry name" value="DNA/RNA_pol_sf"/>
</dbReference>
<feature type="domain" description="Integrase catalytic" evidence="3">
    <location>
        <begin position="1712"/>
        <end position="1895"/>
    </location>
</feature>
<dbReference type="OrthoDB" id="8046937at2759"/>
<dbReference type="InterPro" id="IPR005312">
    <property type="entry name" value="DUF1759"/>
</dbReference>
<dbReference type="GO" id="GO:0008270">
    <property type="term" value="F:zinc ion binding"/>
    <property type="evidence" value="ECO:0007669"/>
    <property type="project" value="InterPro"/>
</dbReference>
<evidence type="ECO:0000256" key="1">
    <source>
        <dbReference type="SAM" id="Coils"/>
    </source>
</evidence>
<organism evidence="4 5">
    <name type="scientific">Gymnodraco acuticeps</name>
    <name type="common">Antarctic dragonfish</name>
    <dbReference type="NCBI Taxonomy" id="8218"/>
    <lineage>
        <taxon>Eukaryota</taxon>
        <taxon>Metazoa</taxon>
        <taxon>Chordata</taxon>
        <taxon>Craniata</taxon>
        <taxon>Vertebrata</taxon>
        <taxon>Euteleostomi</taxon>
        <taxon>Actinopterygii</taxon>
        <taxon>Neopterygii</taxon>
        <taxon>Teleostei</taxon>
        <taxon>Neoteleostei</taxon>
        <taxon>Acanthomorphata</taxon>
        <taxon>Eupercaria</taxon>
        <taxon>Perciformes</taxon>
        <taxon>Notothenioidei</taxon>
        <taxon>Bathydraconidae</taxon>
        <taxon>Gymnodraco</taxon>
    </lineage>
</organism>
<dbReference type="Proteomes" id="UP000515161">
    <property type="component" value="Unplaced"/>
</dbReference>
<dbReference type="InterPro" id="IPR040676">
    <property type="entry name" value="DUF5641"/>
</dbReference>
<dbReference type="InterPro" id="IPR001878">
    <property type="entry name" value="Znf_CCHC"/>
</dbReference>
<evidence type="ECO:0000313" key="5">
    <source>
        <dbReference type="RefSeq" id="XP_034093062.1"/>
    </source>
</evidence>